<evidence type="ECO:0000313" key="3">
    <source>
        <dbReference type="Proteomes" id="UP001501470"/>
    </source>
</evidence>
<gene>
    <name evidence="2" type="ORF">GCM10009827_083500</name>
</gene>
<accession>A0ABN2BZL5</accession>
<feature type="domain" description="CHAT" evidence="1">
    <location>
        <begin position="50"/>
        <end position="204"/>
    </location>
</feature>
<protein>
    <recommendedName>
        <fullName evidence="1">CHAT domain-containing protein</fullName>
    </recommendedName>
</protein>
<dbReference type="InterPro" id="IPR024983">
    <property type="entry name" value="CHAT_dom"/>
</dbReference>
<dbReference type="RefSeq" id="WP_344509204.1">
    <property type="nucleotide sequence ID" value="NZ_BAAAQD010000021.1"/>
</dbReference>
<sequence>MQEYGPQTNTVHSGDMYVTQGGDITVTGRSTPVPERKIRVLMLAANPGSTERLAIDEEARQVTERLRLAHDRDVFELITCWAVRPLDLLQYLNQHNPQIVHFSGHGNRAGEVYLSAGDGTDRRVSAARIGELFRTAGEQIRVVVLNACHSAAQAAEIGRHVDHVVGMNASVTDEVATIFAASFYSALGFGRPVPQAFDQAVAVLGMHDPASHTIPQLVSRPNAKEHL</sequence>
<dbReference type="Proteomes" id="UP001501470">
    <property type="component" value="Unassembled WGS sequence"/>
</dbReference>
<dbReference type="EMBL" id="BAAAQD010000021">
    <property type="protein sequence ID" value="GAA1550198.1"/>
    <property type="molecule type" value="Genomic_DNA"/>
</dbReference>
<evidence type="ECO:0000259" key="1">
    <source>
        <dbReference type="Pfam" id="PF12770"/>
    </source>
</evidence>
<keyword evidence="3" id="KW-1185">Reference proteome</keyword>
<proteinExistence type="predicted"/>
<reference evidence="2 3" key="1">
    <citation type="journal article" date="2019" name="Int. J. Syst. Evol. Microbiol.">
        <title>The Global Catalogue of Microorganisms (GCM) 10K type strain sequencing project: providing services to taxonomists for standard genome sequencing and annotation.</title>
        <authorList>
            <consortium name="The Broad Institute Genomics Platform"/>
            <consortium name="The Broad Institute Genome Sequencing Center for Infectious Disease"/>
            <person name="Wu L."/>
            <person name="Ma J."/>
        </authorList>
    </citation>
    <scope>NUCLEOTIDE SEQUENCE [LARGE SCALE GENOMIC DNA]</scope>
    <source>
        <strain evidence="2 3">JCM 15933</strain>
    </source>
</reference>
<organism evidence="2 3">
    <name type="scientific">Dactylosporangium maewongense</name>
    <dbReference type="NCBI Taxonomy" id="634393"/>
    <lineage>
        <taxon>Bacteria</taxon>
        <taxon>Bacillati</taxon>
        <taxon>Actinomycetota</taxon>
        <taxon>Actinomycetes</taxon>
        <taxon>Micromonosporales</taxon>
        <taxon>Micromonosporaceae</taxon>
        <taxon>Dactylosporangium</taxon>
    </lineage>
</organism>
<evidence type="ECO:0000313" key="2">
    <source>
        <dbReference type="EMBL" id="GAA1550198.1"/>
    </source>
</evidence>
<name>A0ABN2BZL5_9ACTN</name>
<dbReference type="Pfam" id="PF12770">
    <property type="entry name" value="CHAT"/>
    <property type="match status" value="1"/>
</dbReference>
<comment type="caution">
    <text evidence="2">The sequence shown here is derived from an EMBL/GenBank/DDBJ whole genome shotgun (WGS) entry which is preliminary data.</text>
</comment>